<dbReference type="AlphaFoldDB" id="A0A0C3BGR5"/>
<proteinExistence type="predicted"/>
<dbReference type="Proteomes" id="UP000053424">
    <property type="component" value="Unassembled WGS sequence"/>
</dbReference>
<name>A0A0C3BGR5_HEBCY</name>
<reference evidence="1 2" key="1">
    <citation type="submission" date="2014-04" db="EMBL/GenBank/DDBJ databases">
        <authorList>
            <consortium name="DOE Joint Genome Institute"/>
            <person name="Kuo A."/>
            <person name="Gay G."/>
            <person name="Dore J."/>
            <person name="Kohler A."/>
            <person name="Nagy L.G."/>
            <person name="Floudas D."/>
            <person name="Copeland A."/>
            <person name="Barry K.W."/>
            <person name="Cichocki N."/>
            <person name="Veneault-Fourrey C."/>
            <person name="LaButti K."/>
            <person name="Lindquist E.A."/>
            <person name="Lipzen A."/>
            <person name="Lundell T."/>
            <person name="Morin E."/>
            <person name="Murat C."/>
            <person name="Sun H."/>
            <person name="Tunlid A."/>
            <person name="Henrissat B."/>
            <person name="Grigoriev I.V."/>
            <person name="Hibbett D.S."/>
            <person name="Martin F."/>
            <person name="Nordberg H.P."/>
            <person name="Cantor M.N."/>
            <person name="Hua S.X."/>
        </authorList>
    </citation>
    <scope>NUCLEOTIDE SEQUENCE [LARGE SCALE GENOMIC DNA]</scope>
    <source>
        <strain evidence="2">h7</strain>
    </source>
</reference>
<dbReference type="EMBL" id="KN831812">
    <property type="protein sequence ID" value="KIM35925.1"/>
    <property type="molecule type" value="Genomic_DNA"/>
</dbReference>
<organism evidence="1 2">
    <name type="scientific">Hebeloma cylindrosporum</name>
    <dbReference type="NCBI Taxonomy" id="76867"/>
    <lineage>
        <taxon>Eukaryota</taxon>
        <taxon>Fungi</taxon>
        <taxon>Dikarya</taxon>
        <taxon>Basidiomycota</taxon>
        <taxon>Agaricomycotina</taxon>
        <taxon>Agaricomycetes</taxon>
        <taxon>Agaricomycetidae</taxon>
        <taxon>Agaricales</taxon>
        <taxon>Agaricineae</taxon>
        <taxon>Hymenogastraceae</taxon>
        <taxon>Hebeloma</taxon>
    </lineage>
</organism>
<protein>
    <submittedName>
        <fullName evidence="1">Uncharacterized protein</fullName>
    </submittedName>
</protein>
<evidence type="ECO:0000313" key="1">
    <source>
        <dbReference type="EMBL" id="KIM35925.1"/>
    </source>
</evidence>
<dbReference type="HOGENOM" id="CLU_1938426_0_0_1"/>
<reference evidence="2" key="2">
    <citation type="submission" date="2015-01" db="EMBL/GenBank/DDBJ databases">
        <title>Evolutionary Origins and Diversification of the Mycorrhizal Mutualists.</title>
        <authorList>
            <consortium name="DOE Joint Genome Institute"/>
            <consortium name="Mycorrhizal Genomics Consortium"/>
            <person name="Kohler A."/>
            <person name="Kuo A."/>
            <person name="Nagy L.G."/>
            <person name="Floudas D."/>
            <person name="Copeland A."/>
            <person name="Barry K.W."/>
            <person name="Cichocki N."/>
            <person name="Veneault-Fourrey C."/>
            <person name="LaButti K."/>
            <person name="Lindquist E.A."/>
            <person name="Lipzen A."/>
            <person name="Lundell T."/>
            <person name="Morin E."/>
            <person name="Murat C."/>
            <person name="Riley R."/>
            <person name="Ohm R."/>
            <person name="Sun H."/>
            <person name="Tunlid A."/>
            <person name="Henrissat B."/>
            <person name="Grigoriev I.V."/>
            <person name="Hibbett D.S."/>
            <person name="Martin F."/>
        </authorList>
    </citation>
    <scope>NUCLEOTIDE SEQUENCE [LARGE SCALE GENOMIC DNA]</scope>
    <source>
        <strain evidence="2">h7</strain>
    </source>
</reference>
<evidence type="ECO:0000313" key="2">
    <source>
        <dbReference type="Proteomes" id="UP000053424"/>
    </source>
</evidence>
<sequence length="130" mass="14466">MEITSTERIMEDNGPPTQRNSGWFHMFRILTQVFLGIKKKSFFLHRVQRQAVIGVSGDYLPLILFGLPPTRVLDTAPNFAKFRPTEAGAKHPGISILVQAGLRSPRLGVAIRRASMFGNGLPGFLEFLSN</sequence>
<keyword evidence="2" id="KW-1185">Reference proteome</keyword>
<accession>A0A0C3BGR5</accession>
<gene>
    <name evidence="1" type="ORF">M413DRAFT_325226</name>
</gene>